<dbReference type="Pfam" id="PF05380">
    <property type="entry name" value="Peptidase_A17"/>
    <property type="match status" value="1"/>
</dbReference>
<reference evidence="2" key="1">
    <citation type="submission" date="2016-11" db="UniProtKB">
        <authorList>
            <consortium name="WormBaseParasite"/>
        </authorList>
    </citation>
    <scope>IDENTIFICATION</scope>
</reference>
<evidence type="ECO:0000313" key="2">
    <source>
        <dbReference type="WBParaSite" id="Hba_07990"/>
    </source>
</evidence>
<dbReference type="AlphaFoldDB" id="A0A1I7WS63"/>
<name>A0A1I7WS63_HETBA</name>
<accession>A0A1I7WS63</accession>
<evidence type="ECO:0000313" key="1">
    <source>
        <dbReference type="Proteomes" id="UP000095283"/>
    </source>
</evidence>
<organism evidence="1 2">
    <name type="scientific">Heterorhabditis bacteriophora</name>
    <name type="common">Entomopathogenic nematode worm</name>
    <dbReference type="NCBI Taxonomy" id="37862"/>
    <lineage>
        <taxon>Eukaryota</taxon>
        <taxon>Metazoa</taxon>
        <taxon>Ecdysozoa</taxon>
        <taxon>Nematoda</taxon>
        <taxon>Chromadorea</taxon>
        <taxon>Rhabditida</taxon>
        <taxon>Rhabditina</taxon>
        <taxon>Rhabditomorpha</taxon>
        <taxon>Strongyloidea</taxon>
        <taxon>Heterorhabditidae</taxon>
        <taxon>Heterorhabditis</taxon>
    </lineage>
</organism>
<dbReference type="InterPro" id="IPR008042">
    <property type="entry name" value="Retrotrans_Pao"/>
</dbReference>
<sequence length="102" mass="11742">MRLGMMAHEEIFIEVHRRAVTDNKVGHELHVFCDAWKHAYAACAYIRKHGKTQPSLKFAKMRLGPIRPISIRKMKLLAVGIGIQMMKFLINNLSTTITRRVV</sequence>
<dbReference type="Proteomes" id="UP000095283">
    <property type="component" value="Unplaced"/>
</dbReference>
<keyword evidence="1" id="KW-1185">Reference proteome</keyword>
<dbReference type="WBParaSite" id="Hba_07990">
    <property type="protein sequence ID" value="Hba_07990"/>
    <property type="gene ID" value="Hba_07990"/>
</dbReference>
<proteinExistence type="predicted"/>
<protein>
    <submittedName>
        <fullName evidence="2">Transposase</fullName>
    </submittedName>
</protein>